<dbReference type="NCBIfam" id="TIGR02999">
    <property type="entry name" value="Sig-70_X6"/>
    <property type="match status" value="1"/>
</dbReference>
<evidence type="ECO:0000259" key="5">
    <source>
        <dbReference type="Pfam" id="PF07638"/>
    </source>
</evidence>
<keyword evidence="4" id="KW-0804">Transcription</keyword>
<evidence type="ECO:0000256" key="2">
    <source>
        <dbReference type="ARBA" id="ARBA00023015"/>
    </source>
</evidence>
<dbReference type="PANTHER" id="PTHR43133">
    <property type="entry name" value="RNA POLYMERASE ECF-TYPE SIGMA FACTO"/>
    <property type="match status" value="1"/>
</dbReference>
<evidence type="ECO:0000313" key="6">
    <source>
        <dbReference type="EMBL" id="QDT21006.1"/>
    </source>
</evidence>
<dbReference type="RefSeq" id="WP_145184625.1">
    <property type="nucleotide sequence ID" value="NZ_CP036266.1"/>
</dbReference>
<dbReference type="SUPFAM" id="SSF88946">
    <property type="entry name" value="Sigma2 domain of RNA polymerase sigma factors"/>
    <property type="match status" value="1"/>
</dbReference>
<dbReference type="EMBL" id="CP036266">
    <property type="protein sequence ID" value="QDT21006.1"/>
    <property type="molecule type" value="Genomic_DNA"/>
</dbReference>
<dbReference type="InterPro" id="IPR013325">
    <property type="entry name" value="RNA_pol_sigma_r2"/>
</dbReference>
<dbReference type="InterPro" id="IPR011517">
    <property type="entry name" value="RNA_pol_sigma70_ECF-like"/>
</dbReference>
<dbReference type="NCBIfam" id="TIGR02937">
    <property type="entry name" value="sigma70-ECF"/>
    <property type="match status" value="1"/>
</dbReference>
<dbReference type="SUPFAM" id="SSF88659">
    <property type="entry name" value="Sigma3 and sigma4 domains of RNA polymerase sigma factors"/>
    <property type="match status" value="1"/>
</dbReference>
<dbReference type="Gene3D" id="1.10.10.10">
    <property type="entry name" value="Winged helix-like DNA-binding domain superfamily/Winged helix DNA-binding domain"/>
    <property type="match status" value="1"/>
</dbReference>
<keyword evidence="3" id="KW-0731">Sigma factor</keyword>
<accession>A0A517PNQ1</accession>
<dbReference type="InterPro" id="IPR013324">
    <property type="entry name" value="RNA_pol_sigma_r3/r4-like"/>
</dbReference>
<protein>
    <submittedName>
        <fullName evidence="6">RNA polymerase sigma factor</fullName>
    </submittedName>
</protein>
<dbReference type="OrthoDB" id="278371at2"/>
<evidence type="ECO:0000256" key="3">
    <source>
        <dbReference type="ARBA" id="ARBA00023082"/>
    </source>
</evidence>
<dbReference type="InterPro" id="IPR053812">
    <property type="entry name" value="HTH_Sigma70_ECF-like"/>
</dbReference>
<keyword evidence="7" id="KW-1185">Reference proteome</keyword>
<dbReference type="Gene3D" id="1.10.1740.10">
    <property type="match status" value="1"/>
</dbReference>
<dbReference type="GO" id="GO:0016987">
    <property type="term" value="F:sigma factor activity"/>
    <property type="evidence" value="ECO:0007669"/>
    <property type="project" value="UniProtKB-KW"/>
</dbReference>
<dbReference type="PANTHER" id="PTHR43133:SF39">
    <property type="entry name" value="SIMILAR TO RNA POLYMERASE SIGMA-E FACTOR"/>
    <property type="match status" value="1"/>
</dbReference>
<dbReference type="AlphaFoldDB" id="A0A517PNQ1"/>
<evidence type="ECO:0000256" key="1">
    <source>
        <dbReference type="ARBA" id="ARBA00010641"/>
    </source>
</evidence>
<evidence type="ECO:0000313" key="7">
    <source>
        <dbReference type="Proteomes" id="UP000320421"/>
    </source>
</evidence>
<organism evidence="6 7">
    <name type="scientific">Gimesia chilikensis</name>
    <dbReference type="NCBI Taxonomy" id="2605989"/>
    <lineage>
        <taxon>Bacteria</taxon>
        <taxon>Pseudomonadati</taxon>
        <taxon>Planctomycetota</taxon>
        <taxon>Planctomycetia</taxon>
        <taxon>Planctomycetales</taxon>
        <taxon>Planctomycetaceae</taxon>
        <taxon>Gimesia</taxon>
    </lineage>
</organism>
<sequence length="190" mass="21357">MSEFTEMMRAVQAGDRESAEKMLPRVYDELRKLAAGYLANEPTGHARQATSLVHEAYLRLIGNDEDWNGEGHFFGAAAIAIRRILVENARARRSLKRGGNAVRLDLEEVLPSTLPEPVEDLIALDEALDRLSTVDSRATELVQLLYFSGLTLSQAAEVMGVSPRTADRLWAYAKAWLRREMRRNSEKSEI</sequence>
<evidence type="ECO:0000256" key="4">
    <source>
        <dbReference type="ARBA" id="ARBA00023163"/>
    </source>
</evidence>
<proteinExistence type="inferred from homology"/>
<keyword evidence="2" id="KW-0805">Transcription regulation</keyword>
<dbReference type="Proteomes" id="UP000320421">
    <property type="component" value="Chromosome"/>
</dbReference>
<dbReference type="Pfam" id="PF07638">
    <property type="entry name" value="Sigma70_ECF"/>
    <property type="match status" value="1"/>
</dbReference>
<dbReference type="InterPro" id="IPR036388">
    <property type="entry name" value="WH-like_DNA-bd_sf"/>
</dbReference>
<feature type="domain" description="RNA polymerase sigma-70 ECF-like HTH" evidence="5">
    <location>
        <begin position="1"/>
        <end position="182"/>
    </location>
</feature>
<gene>
    <name evidence="6" type="ORF">HG66A1_27990</name>
</gene>
<dbReference type="InterPro" id="IPR014284">
    <property type="entry name" value="RNA_pol_sigma-70_dom"/>
</dbReference>
<comment type="similarity">
    <text evidence="1">Belongs to the sigma-70 factor family. ECF subfamily.</text>
</comment>
<dbReference type="InterPro" id="IPR039425">
    <property type="entry name" value="RNA_pol_sigma-70-like"/>
</dbReference>
<name>A0A517PNQ1_9PLAN</name>
<reference evidence="6 7" key="1">
    <citation type="submission" date="2019-02" db="EMBL/GenBank/DDBJ databases">
        <title>Deep-cultivation of Planctomycetes and their phenomic and genomic characterization uncovers novel biology.</title>
        <authorList>
            <person name="Wiegand S."/>
            <person name="Jogler M."/>
            <person name="Boedeker C."/>
            <person name="Pinto D."/>
            <person name="Vollmers J."/>
            <person name="Rivas-Marin E."/>
            <person name="Kohn T."/>
            <person name="Peeters S.H."/>
            <person name="Heuer A."/>
            <person name="Rast P."/>
            <person name="Oberbeckmann S."/>
            <person name="Bunk B."/>
            <person name="Jeske O."/>
            <person name="Meyerdierks A."/>
            <person name="Storesund J.E."/>
            <person name="Kallscheuer N."/>
            <person name="Luecker S."/>
            <person name="Lage O.M."/>
            <person name="Pohl T."/>
            <person name="Merkel B.J."/>
            <person name="Hornburger P."/>
            <person name="Mueller R.-W."/>
            <person name="Bruemmer F."/>
            <person name="Labrenz M."/>
            <person name="Spormann A.M."/>
            <person name="Op den Camp H."/>
            <person name="Overmann J."/>
            <person name="Amann R."/>
            <person name="Jetten M.S.M."/>
            <person name="Mascher T."/>
            <person name="Medema M.H."/>
            <person name="Devos D.P."/>
            <person name="Kaster A.-K."/>
            <person name="Ovreas L."/>
            <person name="Rohde M."/>
            <person name="Galperin M.Y."/>
            <person name="Jogler C."/>
        </authorList>
    </citation>
    <scope>NUCLEOTIDE SEQUENCE [LARGE SCALE GENOMIC DNA]</scope>
    <source>
        <strain evidence="6 7">HG66A1</strain>
    </source>
</reference>
<dbReference type="GO" id="GO:0006352">
    <property type="term" value="P:DNA-templated transcription initiation"/>
    <property type="evidence" value="ECO:0007669"/>
    <property type="project" value="InterPro"/>
</dbReference>